<feature type="region of interest" description="Disordered" evidence="1">
    <location>
        <begin position="1"/>
        <end position="73"/>
    </location>
</feature>
<dbReference type="EMBL" id="GL883191">
    <property type="protein sequence ID" value="EGF97960.1"/>
    <property type="molecule type" value="Genomic_DNA"/>
</dbReference>
<evidence type="ECO:0000256" key="1">
    <source>
        <dbReference type="SAM" id="MobiDB-lite"/>
    </source>
</evidence>
<dbReference type="Proteomes" id="UP000001072">
    <property type="component" value="Unassembled WGS sequence"/>
</dbReference>
<organism evidence="3">
    <name type="scientific">Melampsora larici-populina (strain 98AG31 / pathotype 3-4-7)</name>
    <name type="common">Poplar leaf rust fungus</name>
    <dbReference type="NCBI Taxonomy" id="747676"/>
    <lineage>
        <taxon>Eukaryota</taxon>
        <taxon>Fungi</taxon>
        <taxon>Dikarya</taxon>
        <taxon>Basidiomycota</taxon>
        <taxon>Pucciniomycotina</taxon>
        <taxon>Pucciniomycetes</taxon>
        <taxon>Pucciniales</taxon>
        <taxon>Melampsoraceae</taxon>
        <taxon>Melampsora</taxon>
    </lineage>
</organism>
<dbReference type="KEGG" id="mlr:MELLADRAFT_79784"/>
<feature type="compositionally biased region" description="Polar residues" evidence="1">
    <location>
        <begin position="19"/>
        <end position="73"/>
    </location>
</feature>
<feature type="compositionally biased region" description="Basic and acidic residues" evidence="1">
    <location>
        <begin position="1"/>
        <end position="18"/>
    </location>
</feature>
<evidence type="ECO:0000313" key="3">
    <source>
        <dbReference type="Proteomes" id="UP000001072"/>
    </source>
</evidence>
<feature type="compositionally biased region" description="Polar residues" evidence="1">
    <location>
        <begin position="451"/>
        <end position="481"/>
    </location>
</feature>
<name>F4SBM3_MELLP</name>
<gene>
    <name evidence="2" type="ORF">MELLADRAFT_79784</name>
</gene>
<keyword evidence="3" id="KW-1185">Reference proteome</keyword>
<dbReference type="RefSeq" id="XP_007418779.1">
    <property type="nucleotide sequence ID" value="XM_007418717.1"/>
</dbReference>
<reference evidence="3" key="1">
    <citation type="journal article" date="2011" name="Proc. Natl. Acad. Sci. U.S.A.">
        <title>Obligate biotrophy features unraveled by the genomic analysis of rust fungi.</title>
        <authorList>
            <person name="Duplessis S."/>
            <person name="Cuomo C.A."/>
            <person name="Lin Y.-C."/>
            <person name="Aerts A."/>
            <person name="Tisserant E."/>
            <person name="Veneault-Fourrey C."/>
            <person name="Joly D.L."/>
            <person name="Hacquard S."/>
            <person name="Amselem J."/>
            <person name="Cantarel B.L."/>
            <person name="Chiu R."/>
            <person name="Coutinho P.M."/>
            <person name="Feau N."/>
            <person name="Field M."/>
            <person name="Frey P."/>
            <person name="Gelhaye E."/>
            <person name="Goldberg J."/>
            <person name="Grabherr M.G."/>
            <person name="Kodira C.D."/>
            <person name="Kohler A."/>
            <person name="Kuees U."/>
            <person name="Lindquist E.A."/>
            <person name="Lucas S.M."/>
            <person name="Mago R."/>
            <person name="Mauceli E."/>
            <person name="Morin E."/>
            <person name="Murat C."/>
            <person name="Pangilinan J.L."/>
            <person name="Park R."/>
            <person name="Pearson M."/>
            <person name="Quesneville H."/>
            <person name="Rouhier N."/>
            <person name="Sakthikumar S."/>
            <person name="Salamov A.A."/>
            <person name="Schmutz J."/>
            <person name="Selles B."/>
            <person name="Shapiro H."/>
            <person name="Tanguay P."/>
            <person name="Tuskan G.A."/>
            <person name="Henrissat B."/>
            <person name="Van de Peer Y."/>
            <person name="Rouze P."/>
            <person name="Ellis J.G."/>
            <person name="Dodds P.N."/>
            <person name="Schein J.E."/>
            <person name="Zhong S."/>
            <person name="Hamelin R.C."/>
            <person name="Grigoriev I.V."/>
            <person name="Szabo L.J."/>
            <person name="Martin F."/>
        </authorList>
    </citation>
    <scope>NUCLEOTIDE SEQUENCE [LARGE SCALE GENOMIC DNA]</scope>
    <source>
        <strain evidence="3">98AG31 / pathotype 3-4-7</strain>
    </source>
</reference>
<accession>F4SBM3</accession>
<feature type="region of interest" description="Disordered" evidence="1">
    <location>
        <begin position="434"/>
        <end position="481"/>
    </location>
</feature>
<sequence>MTERTSRKKTASGEKDADNNSITNMLTTSTQGDSNKNSGTNQGNQGNVKNSIPGNQRDSDASKSLGSSLMQDQGNSELSAISGQNQADKSQEIDNDNTINRDQVQRIHSMYVEENEKEKNKNPIIITRDLTEDQESSTSNEIVNAELLDVNAAFKQVPVAKNDSVILEANEEFDNDVDLTDKNSVFKKAMELTMKGDSQSATKYLKVYETLGHLDIDHQRPSAKRASSANPILVENQTEPRADGGIFENGMWFFPNRTTNYQNRSYTPYFDRNIKELRYPIPLTIFDKDWQNKAMGYHAKKKIKSIEGELKSEAYTGLPYADEWLLDYGDWSIHYNGYITALRNAKFTRFVDWSLAHKSNVEKVMSEMGWLTALKYDMRVREEALVNRTEIEGYVAPPNISVFNQVLAEECYQATRSRNETLFTKNPYVEGGERYGWDPATGKPPKKVDKNNQSQAKTYQKWNNNQSAGGSGLEASTSTSYRPFEKKKFQKGYLGNNYDENYKEKKAAAAAKGKQPEK</sequence>
<evidence type="ECO:0000313" key="2">
    <source>
        <dbReference type="EMBL" id="EGF97960.1"/>
    </source>
</evidence>
<dbReference type="HOGENOM" id="CLU_039647_0_0_1"/>
<proteinExistence type="predicted"/>
<dbReference type="VEuPathDB" id="FungiDB:MELLADRAFT_79784"/>
<dbReference type="GeneID" id="18933314"/>
<dbReference type="InParanoid" id="F4SBM3"/>
<dbReference type="AlphaFoldDB" id="F4SBM3"/>
<protein>
    <submittedName>
        <fullName evidence="2">Uncharacterized protein</fullName>
    </submittedName>
</protein>